<dbReference type="Proteomes" id="UP000188219">
    <property type="component" value="Chromosome"/>
</dbReference>
<accession>A0A1Q2M576</accession>
<evidence type="ECO:0000256" key="1">
    <source>
        <dbReference type="SAM" id="SignalP"/>
    </source>
</evidence>
<name>A0A1Q2M576_9GAMM</name>
<evidence type="ECO:0000313" key="3">
    <source>
        <dbReference type="Proteomes" id="UP000188219"/>
    </source>
</evidence>
<feature type="chain" id="PRO_5013292547" description="Lysozyme inhibitor LprI N-terminal domain-containing protein" evidence="1">
    <location>
        <begin position="49"/>
        <end position="188"/>
    </location>
</feature>
<dbReference type="eggNOG" id="ENOG5032WAM">
    <property type="taxonomic scope" value="Bacteria"/>
</dbReference>
<dbReference type="OrthoDB" id="5732971at2"/>
<evidence type="ECO:0008006" key="4">
    <source>
        <dbReference type="Google" id="ProtNLM"/>
    </source>
</evidence>
<dbReference type="KEGG" id="maga:Mag101_06845"/>
<organism evidence="2 3">
    <name type="scientific">Microbulbifer agarilyticus</name>
    <dbReference type="NCBI Taxonomy" id="260552"/>
    <lineage>
        <taxon>Bacteria</taxon>
        <taxon>Pseudomonadati</taxon>
        <taxon>Pseudomonadota</taxon>
        <taxon>Gammaproteobacteria</taxon>
        <taxon>Cellvibrionales</taxon>
        <taxon>Microbulbiferaceae</taxon>
        <taxon>Microbulbifer</taxon>
    </lineage>
</organism>
<reference evidence="2" key="1">
    <citation type="submission" date="2017-02" db="EMBL/GenBank/DDBJ databases">
        <title>Genome of Microbulbifer agarilyticus GP101.</title>
        <authorList>
            <person name="Jung J."/>
            <person name="Bae S.S."/>
            <person name="Baek K."/>
        </authorList>
    </citation>
    <scope>NUCLEOTIDE SEQUENCE [LARGE SCALE GENOMIC DNA]</scope>
    <source>
        <strain evidence="2">GP101</strain>
    </source>
</reference>
<sequence>MKTSDFATTHPSETSQKATFAVSKLRKYMALCGAMAVSILLASGNATAKTHPSYLTQSYCDGLVDQFVDYGMRSLGKYVNENFNLEYKGGIRNTINFLKQRSEWLSECDSYLNDTASTSVFHDEKNTREIFTAIDALAKELQLVREGVEFPDETGVNNPLPFIKDRYETLATLMDQHHTRILMKKQFQ</sequence>
<gene>
    <name evidence="2" type="ORF">Mag101_06845</name>
</gene>
<proteinExistence type="predicted"/>
<keyword evidence="3" id="KW-1185">Reference proteome</keyword>
<evidence type="ECO:0000313" key="2">
    <source>
        <dbReference type="EMBL" id="AQQ67382.1"/>
    </source>
</evidence>
<dbReference type="RefSeq" id="WP_077402584.1">
    <property type="nucleotide sequence ID" value="NZ_CP019650.1"/>
</dbReference>
<feature type="signal peptide" evidence="1">
    <location>
        <begin position="1"/>
        <end position="48"/>
    </location>
</feature>
<keyword evidence="1" id="KW-0732">Signal</keyword>
<protein>
    <recommendedName>
        <fullName evidence="4">Lysozyme inhibitor LprI N-terminal domain-containing protein</fullName>
    </recommendedName>
</protein>
<dbReference type="EMBL" id="CP019650">
    <property type="protein sequence ID" value="AQQ67382.1"/>
    <property type="molecule type" value="Genomic_DNA"/>
</dbReference>
<dbReference type="AlphaFoldDB" id="A0A1Q2M576"/>